<dbReference type="RefSeq" id="WP_341415151.1">
    <property type="nucleotide sequence ID" value="NZ_JBBPCC010000004.1"/>
</dbReference>
<comment type="caution">
    <text evidence="1">The sequence shown here is derived from an EMBL/GenBank/DDBJ whole genome shotgun (WGS) entry which is preliminary data.</text>
</comment>
<keyword evidence="2" id="KW-1185">Reference proteome</keyword>
<evidence type="ECO:0000313" key="2">
    <source>
        <dbReference type="Proteomes" id="UP001469365"/>
    </source>
</evidence>
<name>A0ABU9DGU3_9BACL</name>
<accession>A0ABU9DGU3</accession>
<dbReference type="Proteomes" id="UP001469365">
    <property type="component" value="Unassembled WGS sequence"/>
</dbReference>
<protein>
    <submittedName>
        <fullName evidence="1">Uncharacterized protein</fullName>
    </submittedName>
</protein>
<gene>
    <name evidence="1" type="ORF">WMW72_09275</name>
</gene>
<evidence type="ECO:0000313" key="1">
    <source>
        <dbReference type="EMBL" id="MEK8128092.1"/>
    </source>
</evidence>
<dbReference type="EMBL" id="JBBPCC010000004">
    <property type="protein sequence ID" value="MEK8128092.1"/>
    <property type="molecule type" value="Genomic_DNA"/>
</dbReference>
<sequence>MQLSNCSNCGKLQLGHSLSLCKDCFKTHLERTHQVKAFLQKNPRASVMDICQHTGLSLRAVNEVVTRP</sequence>
<proteinExistence type="predicted"/>
<organism evidence="1 2">
    <name type="scientific">Paenibacillus filicis</name>
    <dbReference type="NCBI Taxonomy" id="669464"/>
    <lineage>
        <taxon>Bacteria</taxon>
        <taxon>Bacillati</taxon>
        <taxon>Bacillota</taxon>
        <taxon>Bacilli</taxon>
        <taxon>Bacillales</taxon>
        <taxon>Paenibacillaceae</taxon>
        <taxon>Paenibacillus</taxon>
    </lineage>
</organism>
<reference evidence="1 2" key="1">
    <citation type="submission" date="2024-04" db="EMBL/GenBank/DDBJ databases">
        <title>draft genome sequnece of Paenibacillus filicis.</title>
        <authorList>
            <person name="Kim D.-U."/>
        </authorList>
    </citation>
    <scope>NUCLEOTIDE SEQUENCE [LARGE SCALE GENOMIC DNA]</scope>
    <source>
        <strain evidence="1 2">KACC14197</strain>
    </source>
</reference>